<dbReference type="PROSITE" id="PS50106">
    <property type="entry name" value="PDZ"/>
    <property type="match status" value="3"/>
</dbReference>
<dbReference type="CDD" id="cd12026">
    <property type="entry name" value="SH3_ZO-1"/>
    <property type="match status" value="1"/>
</dbReference>
<feature type="compositionally biased region" description="Basic and acidic residues" evidence="16">
    <location>
        <begin position="1473"/>
        <end position="1482"/>
    </location>
</feature>
<dbReference type="Pfam" id="PF00595">
    <property type="entry name" value="PDZ"/>
    <property type="match status" value="3"/>
</dbReference>
<dbReference type="GO" id="GO:0090557">
    <property type="term" value="P:establishment of endothelial intestinal barrier"/>
    <property type="evidence" value="ECO:0007669"/>
    <property type="project" value="TreeGrafter"/>
</dbReference>
<dbReference type="Gene3D" id="2.30.30.40">
    <property type="entry name" value="SH3 Domains"/>
    <property type="match status" value="1"/>
</dbReference>
<evidence type="ECO:0000256" key="16">
    <source>
        <dbReference type="SAM" id="MobiDB-lite"/>
    </source>
</evidence>
<dbReference type="InterPro" id="IPR001452">
    <property type="entry name" value="SH3_domain"/>
</dbReference>
<dbReference type="RefSeq" id="XP_054858539.1">
    <property type="nucleotide sequence ID" value="XM_055002564.1"/>
</dbReference>
<dbReference type="SUPFAM" id="SSF52540">
    <property type="entry name" value="P-loop containing nucleoside triphosphate hydrolases"/>
    <property type="match status" value="1"/>
</dbReference>
<feature type="compositionally biased region" description="Basic and acidic residues" evidence="16">
    <location>
        <begin position="883"/>
        <end position="896"/>
    </location>
</feature>
<feature type="domain" description="SH3" evidence="17">
    <location>
        <begin position="520"/>
        <end position="588"/>
    </location>
</feature>
<evidence type="ECO:0000256" key="4">
    <source>
        <dbReference type="ARBA" id="ARBA00007014"/>
    </source>
</evidence>
<feature type="compositionally biased region" description="Basic and acidic residues" evidence="16">
    <location>
        <begin position="1340"/>
        <end position="1357"/>
    </location>
</feature>
<dbReference type="GO" id="GO:0150105">
    <property type="term" value="P:protein localization to cell-cell junction"/>
    <property type="evidence" value="ECO:0007669"/>
    <property type="project" value="TreeGrafter"/>
</dbReference>
<dbReference type="Pfam" id="PF07653">
    <property type="entry name" value="SH3_2"/>
    <property type="match status" value="1"/>
</dbReference>
<feature type="region of interest" description="Disordered" evidence="16">
    <location>
        <begin position="118"/>
        <end position="193"/>
    </location>
</feature>
<proteinExistence type="inferred from homology"/>
<feature type="compositionally biased region" description="Basic and acidic residues" evidence="16">
    <location>
        <begin position="1042"/>
        <end position="1057"/>
    </location>
</feature>
<feature type="region of interest" description="Disordered" evidence="16">
    <location>
        <begin position="1302"/>
        <end position="1522"/>
    </location>
</feature>
<dbReference type="InterPro" id="IPR027417">
    <property type="entry name" value="P-loop_NTPase"/>
</dbReference>
<organism evidence="21 22">
    <name type="scientific">Eublepharis macularius</name>
    <name type="common">Leopard gecko</name>
    <name type="synonym">Cyrtodactylus macularius</name>
    <dbReference type="NCBI Taxonomy" id="481883"/>
    <lineage>
        <taxon>Eukaryota</taxon>
        <taxon>Metazoa</taxon>
        <taxon>Chordata</taxon>
        <taxon>Craniata</taxon>
        <taxon>Vertebrata</taxon>
        <taxon>Euteleostomi</taxon>
        <taxon>Lepidosauria</taxon>
        <taxon>Squamata</taxon>
        <taxon>Bifurcata</taxon>
        <taxon>Gekkota</taxon>
        <taxon>Eublepharidae</taxon>
        <taxon>Eublepharinae</taxon>
        <taxon>Eublepharis</taxon>
    </lineage>
</organism>
<evidence type="ECO:0000256" key="1">
    <source>
        <dbReference type="ARBA" id="ARBA00004413"/>
    </source>
</evidence>
<dbReference type="FunFam" id="2.30.42.10:FF:000009">
    <property type="entry name" value="Putative tight junction protein ZO-1"/>
    <property type="match status" value="1"/>
</dbReference>
<keyword evidence="6 15" id="KW-0728">SH3 domain</keyword>
<dbReference type="GO" id="GO:0045216">
    <property type="term" value="P:cell-cell junction organization"/>
    <property type="evidence" value="ECO:0007669"/>
    <property type="project" value="TreeGrafter"/>
</dbReference>
<evidence type="ECO:0000256" key="13">
    <source>
        <dbReference type="ARBA" id="ARBA00077377"/>
    </source>
</evidence>
<dbReference type="InterPro" id="IPR005418">
    <property type="entry name" value="ZO-1"/>
</dbReference>
<evidence type="ECO:0000256" key="12">
    <source>
        <dbReference type="ARBA" id="ARBA00023136"/>
    </source>
</evidence>
<feature type="domain" description="PDZ" evidence="19">
    <location>
        <begin position="425"/>
        <end position="506"/>
    </location>
</feature>
<dbReference type="SMART" id="SM00072">
    <property type="entry name" value="GuKc"/>
    <property type="match status" value="1"/>
</dbReference>
<keyword evidence="12" id="KW-0472">Membrane</keyword>
<evidence type="ECO:0000259" key="20">
    <source>
        <dbReference type="PROSITE" id="PS51145"/>
    </source>
</evidence>
<evidence type="ECO:0000256" key="5">
    <source>
        <dbReference type="ARBA" id="ARBA00022427"/>
    </source>
</evidence>
<dbReference type="InterPro" id="IPR008145">
    <property type="entry name" value="GK/Ca_channel_bsu"/>
</dbReference>
<dbReference type="FunFam" id="2.30.42.10:FF:000013">
    <property type="entry name" value="Putative tight junction protein ZO-1"/>
    <property type="match status" value="1"/>
</dbReference>
<feature type="compositionally biased region" description="Basic and acidic residues" evidence="16">
    <location>
        <begin position="1273"/>
        <end position="1284"/>
    </location>
</feature>
<feature type="compositionally biased region" description="Basic and acidic residues" evidence="16">
    <location>
        <begin position="370"/>
        <end position="381"/>
    </location>
</feature>
<dbReference type="FunFam" id="2.60.220.30:FF:000004">
    <property type="entry name" value="tight junction protein ZO-1 isoform X1"/>
    <property type="match status" value="1"/>
</dbReference>
<feature type="compositionally biased region" description="Polar residues" evidence="16">
    <location>
        <begin position="968"/>
        <end position="980"/>
    </location>
</feature>
<evidence type="ECO:0000256" key="14">
    <source>
        <dbReference type="ARBA" id="ARBA00081594"/>
    </source>
</evidence>
<protein>
    <recommendedName>
        <fullName evidence="14">Zona occludens protein 1</fullName>
    </recommendedName>
    <alternativeName>
        <fullName evidence="13">Zonula occludens protein 1</fullName>
    </alternativeName>
</protein>
<dbReference type="Proteomes" id="UP001190640">
    <property type="component" value="Chromosome 18"/>
</dbReference>
<dbReference type="Pfam" id="PF00791">
    <property type="entry name" value="ZU5"/>
    <property type="match status" value="1"/>
</dbReference>
<dbReference type="GO" id="GO:0005921">
    <property type="term" value="C:gap junction"/>
    <property type="evidence" value="ECO:0007669"/>
    <property type="project" value="UniProtKB-SubCell"/>
</dbReference>
<feature type="compositionally biased region" description="Basic and acidic residues" evidence="16">
    <location>
        <begin position="1207"/>
        <end position="1224"/>
    </location>
</feature>
<evidence type="ECO:0000256" key="11">
    <source>
        <dbReference type="ARBA" id="ARBA00022949"/>
    </source>
</evidence>
<dbReference type="GO" id="GO:1905605">
    <property type="term" value="P:positive regulation of blood-brain barrier permeability"/>
    <property type="evidence" value="ECO:0007669"/>
    <property type="project" value="TreeGrafter"/>
</dbReference>
<evidence type="ECO:0000313" key="21">
    <source>
        <dbReference type="Proteomes" id="UP001190640"/>
    </source>
</evidence>
<feature type="region of interest" description="Disordered" evidence="16">
    <location>
        <begin position="944"/>
        <end position="987"/>
    </location>
</feature>
<dbReference type="InterPro" id="IPR008144">
    <property type="entry name" value="Guanylate_kin-like_dom"/>
</dbReference>
<feature type="region of interest" description="Disordered" evidence="16">
    <location>
        <begin position="830"/>
        <end position="928"/>
    </location>
</feature>
<dbReference type="GO" id="GO:0005886">
    <property type="term" value="C:plasma membrane"/>
    <property type="evidence" value="ECO:0007669"/>
    <property type="project" value="UniProtKB-SubCell"/>
</dbReference>
<accession>A0AA97KMZ1</accession>
<dbReference type="FunFam" id="3.40.50.300:FF:000110">
    <property type="entry name" value="tight junction protein ZO-1 isoform X1"/>
    <property type="match status" value="1"/>
</dbReference>
<feature type="compositionally biased region" description="Polar residues" evidence="16">
    <location>
        <begin position="1393"/>
        <end position="1406"/>
    </location>
</feature>
<feature type="compositionally biased region" description="Basic and acidic residues" evidence="16">
    <location>
        <begin position="317"/>
        <end position="330"/>
    </location>
</feature>
<dbReference type="Gene3D" id="2.60.220.30">
    <property type="match status" value="1"/>
</dbReference>
<keyword evidence="9" id="KW-0677">Repeat</keyword>
<evidence type="ECO:0000256" key="8">
    <source>
        <dbReference type="ARBA" id="ARBA00022553"/>
    </source>
</evidence>
<feature type="region of interest" description="Disordered" evidence="16">
    <location>
        <begin position="300"/>
        <end position="420"/>
    </location>
</feature>
<dbReference type="InterPro" id="IPR005417">
    <property type="entry name" value="ZO"/>
</dbReference>
<dbReference type="InterPro" id="IPR036028">
    <property type="entry name" value="SH3-like_dom_sf"/>
</dbReference>
<feature type="domain" description="ZU5" evidence="20">
    <location>
        <begin position="1570"/>
        <end position="1684"/>
    </location>
</feature>
<dbReference type="Gene3D" id="2.30.42.10">
    <property type="match status" value="3"/>
</dbReference>
<dbReference type="PROSITE" id="PS51145">
    <property type="entry name" value="ZU5"/>
    <property type="match status" value="1"/>
</dbReference>
<evidence type="ECO:0000259" key="19">
    <source>
        <dbReference type="PROSITE" id="PS50106"/>
    </source>
</evidence>
<feature type="compositionally biased region" description="Polar residues" evidence="16">
    <location>
        <begin position="1328"/>
        <end position="1339"/>
    </location>
</feature>
<dbReference type="GO" id="GO:0050839">
    <property type="term" value="F:cell adhesion molecule binding"/>
    <property type="evidence" value="ECO:0007669"/>
    <property type="project" value="TreeGrafter"/>
</dbReference>
<feature type="region of interest" description="Disordered" evidence="16">
    <location>
        <begin position="1116"/>
        <end position="1290"/>
    </location>
</feature>
<evidence type="ECO:0000259" key="17">
    <source>
        <dbReference type="PROSITE" id="PS50002"/>
    </source>
</evidence>
<dbReference type="FunFam" id="2.30.42.10:FF:000170">
    <property type="entry name" value="tight junction protein ZO-1 isoform X2"/>
    <property type="match status" value="1"/>
</dbReference>
<evidence type="ECO:0000256" key="7">
    <source>
        <dbReference type="ARBA" id="ARBA00022475"/>
    </source>
</evidence>
<dbReference type="GO" id="GO:0098609">
    <property type="term" value="P:cell-cell adhesion"/>
    <property type="evidence" value="ECO:0007669"/>
    <property type="project" value="TreeGrafter"/>
</dbReference>
<evidence type="ECO:0000313" key="22">
    <source>
        <dbReference type="RefSeq" id="XP_054858539.1"/>
    </source>
</evidence>
<feature type="region of interest" description="Disordered" evidence="16">
    <location>
        <begin position="1028"/>
        <end position="1057"/>
    </location>
</feature>
<evidence type="ECO:0000256" key="10">
    <source>
        <dbReference type="ARBA" id="ARBA00022868"/>
    </source>
</evidence>
<dbReference type="InterPro" id="IPR035597">
    <property type="entry name" value="ZO-1_SH3"/>
</dbReference>
<feature type="compositionally biased region" description="Acidic residues" evidence="16">
    <location>
        <begin position="126"/>
        <end position="139"/>
    </location>
</feature>
<dbReference type="PANTHER" id="PTHR13865">
    <property type="entry name" value="TIGHT JUNCTION PROTEIN"/>
    <property type="match status" value="1"/>
</dbReference>
<dbReference type="Gene3D" id="3.40.50.300">
    <property type="entry name" value="P-loop containing nucleotide triphosphate hydrolases"/>
    <property type="match status" value="1"/>
</dbReference>
<dbReference type="SUPFAM" id="SSF50156">
    <property type="entry name" value="PDZ domain-like"/>
    <property type="match status" value="3"/>
</dbReference>
<dbReference type="SUPFAM" id="SSF50044">
    <property type="entry name" value="SH3-domain"/>
    <property type="match status" value="1"/>
</dbReference>
<dbReference type="PROSITE" id="PS50002">
    <property type="entry name" value="SH3"/>
    <property type="match status" value="1"/>
</dbReference>
<dbReference type="PROSITE" id="PS50052">
    <property type="entry name" value="GUANYLATE_KINASE_2"/>
    <property type="match status" value="1"/>
</dbReference>
<dbReference type="GeneID" id="129345417"/>
<gene>
    <name evidence="22" type="primary">TJP1</name>
</gene>
<evidence type="ECO:0000256" key="3">
    <source>
        <dbReference type="ARBA" id="ARBA00004610"/>
    </source>
</evidence>
<feature type="domain" description="PDZ" evidence="19">
    <location>
        <begin position="26"/>
        <end position="113"/>
    </location>
</feature>
<dbReference type="SMART" id="SM00228">
    <property type="entry name" value="PDZ"/>
    <property type="match status" value="3"/>
</dbReference>
<dbReference type="CTD" id="7082"/>
<dbReference type="InterPro" id="IPR000906">
    <property type="entry name" value="ZU5_dom"/>
</dbReference>
<keyword evidence="7" id="KW-1003">Cell membrane</keyword>
<comment type="similarity">
    <text evidence="4">Belongs to the MAGUK family.</text>
</comment>
<evidence type="ECO:0000256" key="6">
    <source>
        <dbReference type="ARBA" id="ARBA00022443"/>
    </source>
</evidence>
<keyword evidence="5" id="KW-0796">Tight junction</keyword>
<reference evidence="22" key="1">
    <citation type="submission" date="2025-08" db="UniProtKB">
        <authorList>
            <consortium name="RefSeq"/>
        </authorList>
    </citation>
    <scope>IDENTIFICATION</scope>
    <source>
        <tissue evidence="22">Blood</tissue>
    </source>
</reference>
<evidence type="ECO:0000259" key="18">
    <source>
        <dbReference type="PROSITE" id="PS50052"/>
    </source>
</evidence>
<sequence length="1684" mass="188912">MSARAAAAAPSKSTTMEETAIWEQHTVTLHRAPGFGFGIAISGGRDNPHFQSGETSIVISDVLKGGPAEGLLQENDRVAMVNGVSMDNVEHAFAVQQLRKSGKNAKITIRRMKKVQIPVTRADPDPVSENDEDSYEEDIQDPRSSRGATSAGRRHEKNWVRDRSASRERSLSPRSDRRSVTSSQPAKPTKVTLVKSRKNEEYGLRLASHIFVKEISQDSLAARDGNIQEGDVVLKINGTVTENMSLTDAKTLIERSKGKLKMVVQRDERATLLNVPDLSDSIHSANASERDDISEIQSLASDHSNRSHDRPRRSRSRSPDQRSEPSDHSRHSPQQPSNGSLRSRDDERIAKPGAVSAPVKNTEDVPLSKSVEESVVERNEKQTPPLPEPKPVYAQPGQPDVDLPVSPSDGPLPNSTHEDGMLRPSMKLVKFKKGDSVGLRLAGGNDVGIFVAGVLEDSPAAKEGLEEGDQILRVNNVDFTNIIREEAVLFLLDLPKGEEVTILAQKKKDVYRRIVESDVGDSFYIRTHFEYEKESPYGLSFNKGEVFRVVDTLYNGKLGSWLAIRIGKNHKEVERGIIPNKNRAEQLASVQYTLPKTAGGDRADFWRFRGLRSSKRNLRKSREDLSAQPVQTKFPAYERVVLREAGFLRPVTIFGPIADVAREKLAREEPDIYQIAKSEPRDAGTDQRSSGIIRLHTIKQIIDRDKHALLDVTPNAVDRLNYAQWYPIVVFLNPDSKQGVKTMRMRLCPESRKSARKLYERAHKLRKNNHHLFTATINLNSLNDGWYGALKDAVQQQQNQLVWVSEGKADGATSDDLDLHDDRLSYLSAPGSEYSMYSTDSRHTSDYEDTDTEGGAYTDQELDETLNDEVGTPPESAITRSSEPVREDTSGIHHENPTYPPFAPQAQPQPNHRIESPGFKTGTAQPMYRKDPYILEEPYLNEEPPRQNYVLKPPAHGHSTQRQDKESSLTYEPQGQYTEKQPSRDYEPVAYRYESTNYVDQFPRGYDPRLHYEERVPPYDDHWAYYDEKQPYQPRPPYDNQPSRDFDPRQNAEESTDRRCYFPAQPRFEEPPPVVAYDSRPRYEHASKNVSLPQPRYEDQSAAGYEIHGRYKAEAPAYSSAVPRSPEPPKHYFESQPRSYDPGLPQGFTAKVGQYEPSHNATGVHPPLLPQSKPEVLPSNSKPLPTQPAEEEDDPAMKPQSVLTRVKMFENKRSSSLEKIKDSNDVPVVKPPELAPKPNITPVSVPKPVSQNQYEHEKPAYRAPEPQRPQAKPPEDIVRANHYDPEEDEEYYRKQLSYFDRRSYENKPAAQVPASHHPEPAKPVHLHNQLNYTNYSSKGKSIDMEPLERGVPEKRYEPQVTPPPPPVPPVQYTQPQSINNPIVSLQPKPTLPEVNSVSDFQNSTVSKPDPPPSQNKPAAFRSSSREDTVQSTFFPQKSFPDKGPVNGTEQIPKTVTPAYNRFTTKPYTSAARPFERKFESPKFNHNLLPDETQPKPELVSKSQNSPQPGLKAHGSSQPHSEFDSAMDTFSVQADKLKYQPNNISAVPKAIPVSPSALEDDDEEDGHTVVATARGVFNSNGGVLSSIETGVSIIIPQGAIPEGIEQEIYFKVCRDNSILPPLDKEKGETLLSPLVMCGPHGLKFLKPVELRLPHCDPKTWQNKSLPGDPNYLVGANCVSVLIDHF</sequence>
<evidence type="ECO:0000256" key="9">
    <source>
        <dbReference type="ARBA" id="ARBA00022737"/>
    </source>
</evidence>
<dbReference type="InterPro" id="IPR036034">
    <property type="entry name" value="PDZ_sf"/>
</dbReference>
<comment type="subcellular location">
    <subcellularLocation>
        <location evidence="3">Cell junction</location>
        <location evidence="3">Gap junction</location>
    </subcellularLocation>
    <subcellularLocation>
        <location evidence="2">Cell junction</location>
        <location evidence="2">Tight junction</location>
    </subcellularLocation>
    <subcellularLocation>
        <location evidence="1">Cell membrane</location>
        <topology evidence="1">Peripheral membrane protein</topology>
        <orientation evidence="1">Cytoplasmic side</orientation>
    </subcellularLocation>
</comment>
<dbReference type="Pfam" id="PF00625">
    <property type="entry name" value="Guanylate_kin"/>
    <property type="match status" value="1"/>
</dbReference>
<dbReference type="GO" id="GO:0005923">
    <property type="term" value="C:bicellular tight junction"/>
    <property type="evidence" value="ECO:0007669"/>
    <property type="project" value="UniProtKB-SubCell"/>
</dbReference>
<feature type="compositionally biased region" description="Pro residues" evidence="16">
    <location>
        <begin position="1360"/>
        <end position="1369"/>
    </location>
</feature>
<dbReference type="CDD" id="cd06729">
    <property type="entry name" value="PDZ3_ZO1-like_domain"/>
    <property type="match status" value="1"/>
</dbReference>
<keyword evidence="21" id="KW-1185">Reference proteome</keyword>
<keyword evidence="8" id="KW-0597">Phosphoprotein</keyword>
<name>A0AA97KMZ1_EUBMA</name>
<dbReference type="CDD" id="cd06727">
    <property type="entry name" value="PDZ1_ZO1-like"/>
    <property type="match status" value="1"/>
</dbReference>
<keyword evidence="10" id="KW-0303">Gap junction</keyword>
<dbReference type="InterPro" id="IPR001478">
    <property type="entry name" value="PDZ"/>
</dbReference>
<dbReference type="PANTHER" id="PTHR13865:SF25">
    <property type="entry name" value="TIGHT JUNCTION PROTEIN ZO-1"/>
    <property type="match status" value="1"/>
</dbReference>
<dbReference type="CDD" id="cd06728">
    <property type="entry name" value="PDZ2_ZO1-like_ds"/>
    <property type="match status" value="1"/>
</dbReference>
<feature type="compositionally biased region" description="Basic and acidic residues" evidence="16">
    <location>
        <begin position="157"/>
        <end position="179"/>
    </location>
</feature>
<evidence type="ECO:0000256" key="15">
    <source>
        <dbReference type="PROSITE-ProRule" id="PRU00192"/>
    </source>
</evidence>
<dbReference type="PRINTS" id="PR01597">
    <property type="entry name" value="ZONOCCLUDNS"/>
</dbReference>
<feature type="compositionally biased region" description="Polar residues" evidence="16">
    <location>
        <begin position="332"/>
        <end position="341"/>
    </location>
</feature>
<dbReference type="SMART" id="SM00218">
    <property type="entry name" value="ZU5"/>
    <property type="match status" value="1"/>
</dbReference>
<dbReference type="PRINTS" id="PR01598">
    <property type="entry name" value="ZONOCCLUDNS1"/>
</dbReference>
<feature type="domain" description="Guanylate kinase-like" evidence="18">
    <location>
        <begin position="694"/>
        <end position="795"/>
    </location>
</feature>
<evidence type="ECO:0000256" key="2">
    <source>
        <dbReference type="ARBA" id="ARBA00004435"/>
    </source>
</evidence>
<feature type="domain" description="PDZ" evidence="19">
    <location>
        <begin position="190"/>
        <end position="268"/>
    </location>
</feature>
<keyword evidence="11" id="KW-0965">Cell junction</keyword>